<dbReference type="ExpressionAtlas" id="G7L8Z3">
    <property type="expression patterns" value="differential"/>
</dbReference>
<feature type="transmembrane region" description="Helical" evidence="6">
    <location>
        <begin position="241"/>
        <end position="261"/>
    </location>
</feature>
<keyword evidence="5 6" id="KW-0472">Membrane</keyword>
<name>G7L8Z3_MEDTR</name>
<proteinExistence type="inferred from homology"/>
<feature type="transmembrane region" description="Helical" evidence="6">
    <location>
        <begin position="185"/>
        <end position="207"/>
    </location>
</feature>
<feature type="transmembrane region" description="Helical" evidence="6">
    <location>
        <begin position="36"/>
        <end position="55"/>
    </location>
</feature>
<dbReference type="eggNOG" id="KOG2592">
    <property type="taxonomic scope" value="Eukaryota"/>
</dbReference>
<keyword evidence="3 6" id="KW-0812">Transmembrane</keyword>
<organism evidence="7 9">
    <name type="scientific">Medicago truncatula</name>
    <name type="common">Barrel medic</name>
    <name type="synonym">Medicago tribuloides</name>
    <dbReference type="NCBI Taxonomy" id="3880"/>
    <lineage>
        <taxon>Eukaryota</taxon>
        <taxon>Viridiplantae</taxon>
        <taxon>Streptophyta</taxon>
        <taxon>Embryophyta</taxon>
        <taxon>Tracheophyta</taxon>
        <taxon>Spermatophyta</taxon>
        <taxon>Magnoliopsida</taxon>
        <taxon>eudicotyledons</taxon>
        <taxon>Gunneridae</taxon>
        <taxon>Pentapetalae</taxon>
        <taxon>rosids</taxon>
        <taxon>fabids</taxon>
        <taxon>Fabales</taxon>
        <taxon>Fabaceae</taxon>
        <taxon>Papilionoideae</taxon>
        <taxon>50 kb inversion clade</taxon>
        <taxon>NPAAA clade</taxon>
        <taxon>Hologalegina</taxon>
        <taxon>IRL clade</taxon>
        <taxon>Trifolieae</taxon>
        <taxon>Medicago</taxon>
    </lineage>
</organism>
<comment type="subcellular location">
    <subcellularLocation>
        <location evidence="1">Membrane</location>
        <topology evidence="1">Multi-pass membrane protein</topology>
    </subcellularLocation>
</comment>
<sequence length="409" mass="46196">METGESNNGNERCIISNDSSWFSQFRNASNPWMARYAYAFIFLLANLLAWAARDYGRSALTEMERLKGCNGGKDCLGAEGVLRVSLGCFTFYIIMFLSTTGTSKLKQKRNTWHSGWWLVKIALWIVMTVIPFFLPSGFIQIYGEVAHFGAGVFLLIQLISIISFITWLNDHCASEKYAARCHIHVMLFATTAYVVCLVGIILMYIWYTPEPSCLLNIFFITWTLVLVQLMTSVSLHPKVNAGILTPGLMGLYIVFLCWCAIRSEPAGENCIRKSNSAPKTDWLSIISFVVAILAIVIATFSTGIDSKCFQFRKDDTPAEDDVPYGYGFFHFVFATGAMYFAMLLVGWNSHHSMRKWTIDVGWTSTWVRIVNEWLAVCVYCKKIITPSIIFLIIGLKKCFYLSGKSEGDE</sequence>
<comment type="similarity">
    <text evidence="2">Belongs to the TDE1 family.</text>
</comment>
<dbReference type="OrthoDB" id="5963193at2759"/>
<feature type="transmembrane region" description="Helical" evidence="6">
    <location>
        <begin position="146"/>
        <end position="165"/>
    </location>
</feature>
<dbReference type="PANTHER" id="PTHR10383:SF63">
    <property type="entry name" value="OS01G0179800 PROTEIN"/>
    <property type="match status" value="1"/>
</dbReference>
<dbReference type="STRING" id="3880.G7L8Z3"/>
<evidence type="ECO:0000313" key="7">
    <source>
        <dbReference type="EMBL" id="AET05293.2"/>
    </source>
</evidence>
<accession>A0A0C3Y7P9</accession>
<evidence type="ECO:0000256" key="6">
    <source>
        <dbReference type="SAM" id="Phobius"/>
    </source>
</evidence>
<dbReference type="GO" id="GO:0016020">
    <property type="term" value="C:membrane"/>
    <property type="evidence" value="ECO:0000318"/>
    <property type="project" value="GO_Central"/>
</dbReference>
<evidence type="ECO:0000256" key="1">
    <source>
        <dbReference type="ARBA" id="ARBA00004141"/>
    </source>
</evidence>
<evidence type="ECO:0000313" key="9">
    <source>
        <dbReference type="Proteomes" id="UP000002051"/>
    </source>
</evidence>
<keyword evidence="9" id="KW-1185">Reference proteome</keyword>
<dbReference type="Pfam" id="PF03348">
    <property type="entry name" value="Serinc"/>
    <property type="match status" value="2"/>
</dbReference>
<feature type="transmembrane region" description="Helical" evidence="6">
    <location>
        <begin position="214"/>
        <end position="235"/>
    </location>
</feature>
<accession>G7L8Z3</accession>
<evidence type="ECO:0000256" key="4">
    <source>
        <dbReference type="ARBA" id="ARBA00022989"/>
    </source>
</evidence>
<evidence type="ECO:0000256" key="2">
    <source>
        <dbReference type="ARBA" id="ARBA00006665"/>
    </source>
</evidence>
<evidence type="ECO:0000256" key="5">
    <source>
        <dbReference type="ARBA" id="ARBA00023136"/>
    </source>
</evidence>
<reference evidence="7 9" key="1">
    <citation type="journal article" date="2011" name="Nature">
        <title>The Medicago genome provides insight into the evolution of rhizobial symbioses.</title>
        <authorList>
            <person name="Young N.D."/>
            <person name="Debelle F."/>
            <person name="Oldroyd G.E."/>
            <person name="Geurts R."/>
            <person name="Cannon S.B."/>
            <person name="Udvardi M.K."/>
            <person name="Benedito V.A."/>
            <person name="Mayer K.F."/>
            <person name="Gouzy J."/>
            <person name="Schoof H."/>
            <person name="Van de Peer Y."/>
            <person name="Proost S."/>
            <person name="Cook D.R."/>
            <person name="Meyers B.C."/>
            <person name="Spannagl M."/>
            <person name="Cheung F."/>
            <person name="De Mita S."/>
            <person name="Krishnakumar V."/>
            <person name="Gundlach H."/>
            <person name="Zhou S."/>
            <person name="Mudge J."/>
            <person name="Bharti A.K."/>
            <person name="Murray J.D."/>
            <person name="Naoumkina M.A."/>
            <person name="Rosen B."/>
            <person name="Silverstein K.A."/>
            <person name="Tang H."/>
            <person name="Rombauts S."/>
            <person name="Zhao P.X."/>
            <person name="Zhou P."/>
            <person name="Barbe V."/>
            <person name="Bardou P."/>
            <person name="Bechner M."/>
            <person name="Bellec A."/>
            <person name="Berger A."/>
            <person name="Berges H."/>
            <person name="Bidwell S."/>
            <person name="Bisseling T."/>
            <person name="Choisne N."/>
            <person name="Couloux A."/>
            <person name="Denny R."/>
            <person name="Deshpande S."/>
            <person name="Dai X."/>
            <person name="Doyle J.J."/>
            <person name="Dudez A.M."/>
            <person name="Farmer A.D."/>
            <person name="Fouteau S."/>
            <person name="Franken C."/>
            <person name="Gibelin C."/>
            <person name="Gish J."/>
            <person name="Goldstein S."/>
            <person name="Gonzalez A.J."/>
            <person name="Green P.J."/>
            <person name="Hallab A."/>
            <person name="Hartog M."/>
            <person name="Hua A."/>
            <person name="Humphray S.J."/>
            <person name="Jeong D.H."/>
            <person name="Jing Y."/>
            <person name="Jocker A."/>
            <person name="Kenton S.M."/>
            <person name="Kim D.J."/>
            <person name="Klee K."/>
            <person name="Lai H."/>
            <person name="Lang C."/>
            <person name="Lin S."/>
            <person name="Macmil S.L."/>
            <person name="Magdelenat G."/>
            <person name="Matthews L."/>
            <person name="McCorrison J."/>
            <person name="Monaghan E.L."/>
            <person name="Mun J.H."/>
            <person name="Najar F.Z."/>
            <person name="Nicholson C."/>
            <person name="Noirot C."/>
            <person name="O'Bleness M."/>
            <person name="Paule C.R."/>
            <person name="Poulain J."/>
            <person name="Prion F."/>
            <person name="Qin B."/>
            <person name="Qu C."/>
            <person name="Retzel E.F."/>
            <person name="Riddle C."/>
            <person name="Sallet E."/>
            <person name="Samain S."/>
            <person name="Samson N."/>
            <person name="Sanders I."/>
            <person name="Saurat O."/>
            <person name="Scarpelli C."/>
            <person name="Schiex T."/>
            <person name="Segurens B."/>
            <person name="Severin A.J."/>
            <person name="Sherrier D.J."/>
            <person name="Shi R."/>
            <person name="Sims S."/>
            <person name="Singer S.R."/>
            <person name="Sinharoy S."/>
            <person name="Sterck L."/>
            <person name="Viollet A."/>
            <person name="Wang B.B."/>
            <person name="Wang K."/>
            <person name="Wang M."/>
            <person name="Wang X."/>
            <person name="Warfsmann J."/>
            <person name="Weissenbach J."/>
            <person name="White D.D."/>
            <person name="White J.D."/>
            <person name="Wiley G.B."/>
            <person name="Wincker P."/>
            <person name="Xing Y."/>
            <person name="Yang L."/>
            <person name="Yao Z."/>
            <person name="Ying F."/>
            <person name="Zhai J."/>
            <person name="Zhou L."/>
            <person name="Zuber A."/>
            <person name="Denarie J."/>
            <person name="Dixon R.A."/>
            <person name="May G.D."/>
            <person name="Schwartz D.C."/>
            <person name="Rogers J."/>
            <person name="Quetier F."/>
            <person name="Town C.D."/>
            <person name="Roe B.A."/>
        </authorList>
    </citation>
    <scope>NUCLEOTIDE SEQUENCE [LARGE SCALE GENOMIC DNA]</scope>
    <source>
        <strain evidence="7">A17</strain>
        <strain evidence="8 9">cv. Jemalong A17</strain>
    </source>
</reference>
<gene>
    <name evidence="8" type="primary">11406553</name>
    <name evidence="7" type="ordered locus">MTR_8g103740</name>
</gene>
<feature type="transmembrane region" description="Helical" evidence="6">
    <location>
        <begin position="76"/>
        <end position="95"/>
    </location>
</feature>
<dbReference type="PANTHER" id="PTHR10383">
    <property type="entry name" value="SERINE INCORPORATOR"/>
    <property type="match status" value="1"/>
</dbReference>
<feature type="transmembrane region" description="Helical" evidence="6">
    <location>
        <begin position="282"/>
        <end position="304"/>
    </location>
</feature>
<evidence type="ECO:0000313" key="8">
    <source>
        <dbReference type="EnsemblPlants" id="AET05293"/>
    </source>
</evidence>
<dbReference type="InterPro" id="IPR005016">
    <property type="entry name" value="TDE1/TMS"/>
</dbReference>
<dbReference type="PaxDb" id="3880-AET05293"/>
<reference evidence="8" key="3">
    <citation type="submission" date="2015-04" db="UniProtKB">
        <authorList>
            <consortium name="EnsemblPlants"/>
        </authorList>
    </citation>
    <scope>IDENTIFICATION</scope>
    <source>
        <strain evidence="8">cv. Jemalong A17</strain>
    </source>
</reference>
<feature type="transmembrane region" description="Helical" evidence="6">
    <location>
        <begin position="324"/>
        <end position="345"/>
    </location>
</feature>
<dbReference type="AlphaFoldDB" id="G7L8Z3"/>
<reference evidence="7 9" key="2">
    <citation type="journal article" date="2014" name="BMC Genomics">
        <title>An improved genome release (version Mt4.0) for the model legume Medicago truncatula.</title>
        <authorList>
            <person name="Tang H."/>
            <person name="Krishnakumar V."/>
            <person name="Bidwell S."/>
            <person name="Rosen B."/>
            <person name="Chan A."/>
            <person name="Zhou S."/>
            <person name="Gentzbittel L."/>
            <person name="Childs K.L."/>
            <person name="Yandell M."/>
            <person name="Gundlach H."/>
            <person name="Mayer K.F."/>
            <person name="Schwartz D.C."/>
            <person name="Town C.D."/>
        </authorList>
    </citation>
    <scope>GENOME REANNOTATION</scope>
    <source>
        <strain evidence="8 9">cv. Jemalong A17</strain>
    </source>
</reference>
<dbReference type="EMBL" id="CM001224">
    <property type="protein sequence ID" value="AET05293.2"/>
    <property type="molecule type" value="Genomic_DNA"/>
</dbReference>
<keyword evidence="4 6" id="KW-1133">Transmembrane helix</keyword>
<dbReference type="KEGG" id="mtr:11406553"/>
<evidence type="ECO:0000256" key="3">
    <source>
        <dbReference type="ARBA" id="ARBA00022692"/>
    </source>
</evidence>
<dbReference type="Proteomes" id="UP000002051">
    <property type="component" value="Chromosome 8"/>
</dbReference>
<dbReference type="EnsemblPlants" id="AET05293">
    <property type="protein sequence ID" value="AET05293"/>
    <property type="gene ID" value="MTR_8g103740"/>
</dbReference>
<protein>
    <submittedName>
        <fullName evidence="7">Serinc-domain serine and sphingolipid biosynthesis protein</fullName>
    </submittedName>
</protein>
<feature type="transmembrane region" description="Helical" evidence="6">
    <location>
        <begin position="115"/>
        <end position="134"/>
    </location>
</feature>